<accession>A0ABW3ZN36</accession>
<dbReference type="GO" id="GO:0016787">
    <property type="term" value="F:hydrolase activity"/>
    <property type="evidence" value="ECO:0007669"/>
    <property type="project" value="UniProtKB-KW"/>
</dbReference>
<reference evidence="2" key="1">
    <citation type="journal article" date="2019" name="Int. J. Syst. Evol. Microbiol.">
        <title>The Global Catalogue of Microorganisms (GCM) 10K type strain sequencing project: providing services to taxonomists for standard genome sequencing and annotation.</title>
        <authorList>
            <consortium name="The Broad Institute Genomics Platform"/>
            <consortium name="The Broad Institute Genome Sequencing Center for Infectious Disease"/>
            <person name="Wu L."/>
            <person name="Ma J."/>
        </authorList>
    </citation>
    <scope>NUCLEOTIDE SEQUENCE [LARGE SCALE GENOMIC DNA]</scope>
    <source>
        <strain evidence="2">CCUG 62953</strain>
    </source>
</reference>
<dbReference type="SUPFAM" id="SSF56784">
    <property type="entry name" value="HAD-like"/>
    <property type="match status" value="1"/>
</dbReference>
<dbReference type="NCBIfam" id="TIGR01509">
    <property type="entry name" value="HAD-SF-IA-v3"/>
    <property type="match status" value="1"/>
</dbReference>
<keyword evidence="1" id="KW-0378">Hydrolase</keyword>
<gene>
    <name evidence="1" type="ORF">ACFQ4E_18890</name>
</gene>
<dbReference type="PANTHER" id="PTHR43611:SF3">
    <property type="entry name" value="FLAVIN MONONUCLEOTIDE HYDROLASE 1, CHLOROPLATIC"/>
    <property type="match status" value="1"/>
</dbReference>
<protein>
    <submittedName>
        <fullName evidence="1">HAD family hydrolase</fullName>
    </submittedName>
</protein>
<organism evidence="1 2">
    <name type="scientific">Litorisediminicola beolgyonensis</name>
    <dbReference type="NCBI Taxonomy" id="1173614"/>
    <lineage>
        <taxon>Bacteria</taxon>
        <taxon>Pseudomonadati</taxon>
        <taxon>Pseudomonadota</taxon>
        <taxon>Alphaproteobacteria</taxon>
        <taxon>Rhodobacterales</taxon>
        <taxon>Paracoccaceae</taxon>
        <taxon>Litorisediminicola</taxon>
    </lineage>
</organism>
<dbReference type="SFLD" id="SFLDG01129">
    <property type="entry name" value="C1.5:_HAD__Beta-PGM__Phosphata"/>
    <property type="match status" value="1"/>
</dbReference>
<dbReference type="InterPro" id="IPR023198">
    <property type="entry name" value="PGP-like_dom2"/>
</dbReference>
<sequence length="208" mass="22883">MSVGAVVFDIGNVLIEWQPERYYDRAIGEERRRAMFAEVDLHAMNDAVDRGGDFAGEVAACAARYPHWAEEIQLWHDDWGRIAGPAIPGSVTTLEALRRAGVPVLALSNFGLAPFEIGRRAWPFLDSFDKRYLSGALGMAKPDAEIYAALEATCGHAPEALLFVDDRQENIDAASARGWQTHLFTGPEDWGARLVAEGLLPPHWQAAP</sequence>
<dbReference type="Gene3D" id="3.40.50.1000">
    <property type="entry name" value="HAD superfamily/HAD-like"/>
    <property type="match status" value="1"/>
</dbReference>
<proteinExistence type="predicted"/>
<dbReference type="InterPro" id="IPR006439">
    <property type="entry name" value="HAD-SF_hydro_IA"/>
</dbReference>
<dbReference type="CDD" id="cd02603">
    <property type="entry name" value="HAD_sEH-N_like"/>
    <property type="match status" value="1"/>
</dbReference>
<dbReference type="Proteomes" id="UP001597135">
    <property type="component" value="Unassembled WGS sequence"/>
</dbReference>
<dbReference type="Pfam" id="PF00702">
    <property type="entry name" value="Hydrolase"/>
    <property type="match status" value="1"/>
</dbReference>
<dbReference type="PANTHER" id="PTHR43611">
    <property type="entry name" value="ALPHA-D-GLUCOSE 1-PHOSPHATE PHOSPHATASE"/>
    <property type="match status" value="1"/>
</dbReference>
<dbReference type="Gene3D" id="1.10.150.240">
    <property type="entry name" value="Putative phosphatase, domain 2"/>
    <property type="match status" value="1"/>
</dbReference>
<evidence type="ECO:0000313" key="1">
    <source>
        <dbReference type="EMBL" id="MFD1344505.1"/>
    </source>
</evidence>
<dbReference type="InterPro" id="IPR036412">
    <property type="entry name" value="HAD-like_sf"/>
</dbReference>
<name>A0ABW3ZN36_9RHOB</name>
<evidence type="ECO:0000313" key="2">
    <source>
        <dbReference type="Proteomes" id="UP001597135"/>
    </source>
</evidence>
<dbReference type="RefSeq" id="WP_386806085.1">
    <property type="nucleotide sequence ID" value="NZ_JBHTMU010000053.1"/>
</dbReference>
<dbReference type="SFLD" id="SFLDS00003">
    <property type="entry name" value="Haloacid_Dehalogenase"/>
    <property type="match status" value="1"/>
</dbReference>
<keyword evidence="2" id="KW-1185">Reference proteome</keyword>
<dbReference type="InterPro" id="IPR023214">
    <property type="entry name" value="HAD_sf"/>
</dbReference>
<dbReference type="PRINTS" id="PR00413">
    <property type="entry name" value="HADHALOGNASE"/>
</dbReference>
<comment type="caution">
    <text evidence="1">The sequence shown here is derived from an EMBL/GenBank/DDBJ whole genome shotgun (WGS) entry which is preliminary data.</text>
</comment>
<dbReference type="EMBL" id="JBHTMU010000053">
    <property type="protein sequence ID" value="MFD1344505.1"/>
    <property type="molecule type" value="Genomic_DNA"/>
</dbReference>